<name>A0A4R6FX40_9SPHN</name>
<evidence type="ECO:0000313" key="2">
    <source>
        <dbReference type="Proteomes" id="UP000295493"/>
    </source>
</evidence>
<keyword evidence="2" id="KW-1185">Reference proteome</keyword>
<dbReference type="Proteomes" id="UP000295493">
    <property type="component" value="Unassembled WGS sequence"/>
</dbReference>
<comment type="caution">
    <text evidence="1">The sequence shown here is derived from an EMBL/GenBank/DDBJ whole genome shotgun (WGS) entry which is preliminary data.</text>
</comment>
<accession>A0A4R6FX40</accession>
<proteinExistence type="predicted"/>
<gene>
    <name evidence="1" type="ORF">EV664_102322</name>
</gene>
<evidence type="ECO:0000313" key="1">
    <source>
        <dbReference type="EMBL" id="TDN85614.1"/>
    </source>
</evidence>
<dbReference type="EMBL" id="SNWD01000002">
    <property type="protein sequence ID" value="TDN85614.1"/>
    <property type="molecule type" value="Genomic_DNA"/>
</dbReference>
<sequence>MRTDGCDPSVVITVSSDADELTAELLRRFPRLGFDLSSGILDLRRVKAMLREARPVRWFANTSWFNPIVPIAGEMQSQDISAMPQTSASRLNPPRQRYFRRMQILVDGKSQGPVNLRQLSDYCAMVALANPLMDGDFPDGSILSLYQHDGDTAPAGLMPVDLNYLRALYSTTIRYYASTNITNIQRRRIREKLEHLSGIPERSQEDADGS</sequence>
<organism evidence="1 2">
    <name type="scientific">Stakelama pacifica</name>
    <dbReference type="NCBI Taxonomy" id="517720"/>
    <lineage>
        <taxon>Bacteria</taxon>
        <taxon>Pseudomonadati</taxon>
        <taxon>Pseudomonadota</taxon>
        <taxon>Alphaproteobacteria</taxon>
        <taxon>Sphingomonadales</taxon>
        <taxon>Sphingomonadaceae</taxon>
        <taxon>Stakelama</taxon>
    </lineage>
</organism>
<protein>
    <submittedName>
        <fullName evidence="1">Uncharacterized protein</fullName>
    </submittedName>
</protein>
<reference evidence="1 2" key="1">
    <citation type="submission" date="2019-03" db="EMBL/GenBank/DDBJ databases">
        <title>Genomic Encyclopedia of Type Strains, Phase IV (KMG-IV): sequencing the most valuable type-strain genomes for metagenomic binning, comparative biology and taxonomic classification.</title>
        <authorList>
            <person name="Goeker M."/>
        </authorList>
    </citation>
    <scope>NUCLEOTIDE SEQUENCE [LARGE SCALE GENOMIC DNA]</scope>
    <source>
        <strain evidence="1 2">DSM 25059</strain>
    </source>
</reference>
<dbReference type="AlphaFoldDB" id="A0A4R6FX40"/>